<keyword evidence="2 8" id="KW-0813">Transport</keyword>
<dbReference type="EMBL" id="LR134355">
    <property type="protein sequence ID" value="VEG47113.1"/>
    <property type="molecule type" value="Genomic_DNA"/>
</dbReference>
<dbReference type="PANTHER" id="PTHR36923:SF3">
    <property type="entry name" value="FERREDOXIN"/>
    <property type="match status" value="1"/>
</dbReference>
<protein>
    <recommendedName>
        <fullName evidence="8">Ferredoxin</fullName>
    </recommendedName>
</protein>
<dbReference type="Proteomes" id="UP000282551">
    <property type="component" value="Chromosome"/>
</dbReference>
<dbReference type="SUPFAM" id="SSF54862">
    <property type="entry name" value="4Fe-4S ferredoxins"/>
    <property type="match status" value="1"/>
</dbReference>
<sequence>MKVIVDQLKCVSAGNCVANAPEVFDQDEDDGSVILLDENPSEDLHDAVREAVAACPAQAIRVED</sequence>
<evidence type="ECO:0000313" key="10">
    <source>
        <dbReference type="Proteomes" id="UP000282551"/>
    </source>
</evidence>
<evidence type="ECO:0000256" key="4">
    <source>
        <dbReference type="ARBA" id="ARBA00022982"/>
    </source>
</evidence>
<comment type="cofactor">
    <cofactor evidence="1">
        <name>[3Fe-4S] cluster</name>
        <dbReference type="ChEBI" id="CHEBI:21137"/>
    </cofactor>
</comment>
<dbReference type="GO" id="GO:0051538">
    <property type="term" value="F:3 iron, 4 sulfur cluster binding"/>
    <property type="evidence" value="ECO:0007669"/>
    <property type="project" value="UniProtKB-KW"/>
</dbReference>
<dbReference type="RefSeq" id="WP_126333088.1">
    <property type="nucleotide sequence ID" value="NZ_AP022604.1"/>
</dbReference>
<evidence type="ECO:0000256" key="3">
    <source>
        <dbReference type="ARBA" id="ARBA00022723"/>
    </source>
</evidence>
<keyword evidence="7" id="KW-0003">3Fe-4S</keyword>
<dbReference type="Gene3D" id="3.30.70.20">
    <property type="match status" value="1"/>
</dbReference>
<keyword evidence="3 8" id="KW-0479">Metal-binding</keyword>
<keyword evidence="6 8" id="KW-0411">Iron-sulfur</keyword>
<dbReference type="PANTHER" id="PTHR36923">
    <property type="entry name" value="FERREDOXIN"/>
    <property type="match status" value="1"/>
</dbReference>
<dbReference type="Pfam" id="PF13370">
    <property type="entry name" value="Fer4_13"/>
    <property type="match status" value="1"/>
</dbReference>
<keyword evidence="10" id="KW-1185">Reference proteome</keyword>
<dbReference type="GO" id="GO:0009055">
    <property type="term" value="F:electron transfer activity"/>
    <property type="evidence" value="ECO:0007669"/>
    <property type="project" value="UniProtKB-UniRule"/>
</dbReference>
<evidence type="ECO:0000256" key="7">
    <source>
        <dbReference type="ARBA" id="ARBA00023291"/>
    </source>
</evidence>
<dbReference type="InterPro" id="IPR001080">
    <property type="entry name" value="3Fe4S_ferredoxin"/>
</dbReference>
<comment type="function">
    <text evidence="8">Ferredoxins are iron-sulfur proteins that transfer electrons in a wide variety of metabolic reactions.</text>
</comment>
<gene>
    <name evidence="9" type="primary">subB_4</name>
    <name evidence="9" type="ORF">NCTC10485_01438</name>
</gene>
<dbReference type="PRINTS" id="PR00352">
    <property type="entry name" value="3FE4SFRDOXIN"/>
</dbReference>
<dbReference type="AlphaFoldDB" id="A0A448I449"/>
<evidence type="ECO:0000256" key="2">
    <source>
        <dbReference type="ARBA" id="ARBA00022448"/>
    </source>
</evidence>
<proteinExistence type="predicted"/>
<keyword evidence="5 8" id="KW-0408">Iron</keyword>
<dbReference type="GO" id="GO:0005506">
    <property type="term" value="F:iron ion binding"/>
    <property type="evidence" value="ECO:0007669"/>
    <property type="project" value="UniProtKB-UniRule"/>
</dbReference>
<reference evidence="9 10" key="1">
    <citation type="submission" date="2018-12" db="EMBL/GenBank/DDBJ databases">
        <authorList>
            <consortium name="Pathogen Informatics"/>
        </authorList>
    </citation>
    <scope>NUCLEOTIDE SEQUENCE [LARGE SCALE GENOMIC DNA]</scope>
    <source>
        <strain evidence="9 10">NCTC10485</strain>
    </source>
</reference>
<keyword evidence="4 8" id="KW-0249">Electron transport</keyword>
<name>A0A448I449_MYCCI</name>
<organism evidence="9 10">
    <name type="scientific">Mycolicibacterium chitae</name>
    <name type="common">Mycobacterium chitae</name>
    <dbReference type="NCBI Taxonomy" id="1792"/>
    <lineage>
        <taxon>Bacteria</taxon>
        <taxon>Bacillati</taxon>
        <taxon>Actinomycetota</taxon>
        <taxon>Actinomycetes</taxon>
        <taxon>Mycobacteriales</taxon>
        <taxon>Mycobacteriaceae</taxon>
        <taxon>Mycolicibacterium</taxon>
    </lineage>
</organism>
<accession>A0A448I449</accession>
<evidence type="ECO:0000256" key="6">
    <source>
        <dbReference type="ARBA" id="ARBA00023014"/>
    </source>
</evidence>
<evidence type="ECO:0000256" key="8">
    <source>
        <dbReference type="RuleBase" id="RU368020"/>
    </source>
</evidence>
<evidence type="ECO:0000256" key="5">
    <source>
        <dbReference type="ARBA" id="ARBA00023004"/>
    </source>
</evidence>
<dbReference type="InterPro" id="IPR051269">
    <property type="entry name" value="Fe-S_cluster_ET"/>
</dbReference>
<evidence type="ECO:0000256" key="1">
    <source>
        <dbReference type="ARBA" id="ARBA00001927"/>
    </source>
</evidence>
<dbReference type="OrthoDB" id="9803319at2"/>
<evidence type="ECO:0000313" key="9">
    <source>
        <dbReference type="EMBL" id="VEG47113.1"/>
    </source>
</evidence>